<dbReference type="Pfam" id="PF00496">
    <property type="entry name" value="SBP_bac_5"/>
    <property type="match status" value="1"/>
</dbReference>
<evidence type="ECO:0000259" key="3">
    <source>
        <dbReference type="Pfam" id="PF00496"/>
    </source>
</evidence>
<dbReference type="PANTHER" id="PTHR30290:SF38">
    <property type="entry name" value="D,D-DIPEPTIDE-BINDING PERIPLASMIC PROTEIN DDPA-RELATED"/>
    <property type="match status" value="1"/>
</dbReference>
<dbReference type="AlphaFoldDB" id="A0A852TXS5"/>
<reference evidence="4 5" key="1">
    <citation type="submission" date="2020-07" db="EMBL/GenBank/DDBJ databases">
        <title>Sequencing the genomes of 1000 actinobacteria strains.</title>
        <authorList>
            <person name="Klenk H.-P."/>
        </authorList>
    </citation>
    <scope>NUCLEOTIDE SEQUENCE [LARGE SCALE GENOMIC DNA]</scope>
    <source>
        <strain evidence="4 5">CXB654</strain>
    </source>
</reference>
<dbReference type="InterPro" id="IPR000914">
    <property type="entry name" value="SBP_5_dom"/>
</dbReference>
<evidence type="ECO:0000313" key="5">
    <source>
        <dbReference type="Proteomes" id="UP000589036"/>
    </source>
</evidence>
<dbReference type="SUPFAM" id="SSF53850">
    <property type="entry name" value="Periplasmic binding protein-like II"/>
    <property type="match status" value="1"/>
</dbReference>
<dbReference type="RefSeq" id="WP_179643648.1">
    <property type="nucleotide sequence ID" value="NZ_BAAAYY010000008.1"/>
</dbReference>
<dbReference type="Gene3D" id="3.90.76.10">
    <property type="entry name" value="Dipeptide-binding Protein, Domain 1"/>
    <property type="match status" value="1"/>
</dbReference>
<protein>
    <submittedName>
        <fullName evidence="4">Peptide/nickel transport system substrate-binding protein</fullName>
    </submittedName>
</protein>
<evidence type="ECO:0000313" key="4">
    <source>
        <dbReference type="EMBL" id="NYE47752.1"/>
    </source>
</evidence>
<name>A0A852TXS5_9ACTN</name>
<dbReference type="InterPro" id="IPR030678">
    <property type="entry name" value="Peptide/Ni-bd"/>
</dbReference>
<proteinExistence type="predicted"/>
<dbReference type="GO" id="GO:0042597">
    <property type="term" value="C:periplasmic space"/>
    <property type="evidence" value="ECO:0007669"/>
    <property type="project" value="UniProtKB-ARBA"/>
</dbReference>
<organism evidence="4 5">
    <name type="scientific">Spinactinospora alkalitolerans</name>
    <dbReference type="NCBI Taxonomy" id="687207"/>
    <lineage>
        <taxon>Bacteria</taxon>
        <taxon>Bacillati</taxon>
        <taxon>Actinomycetota</taxon>
        <taxon>Actinomycetes</taxon>
        <taxon>Streptosporangiales</taxon>
        <taxon>Nocardiopsidaceae</taxon>
        <taxon>Spinactinospora</taxon>
    </lineage>
</organism>
<dbReference type="GO" id="GO:0043190">
    <property type="term" value="C:ATP-binding cassette (ABC) transporter complex"/>
    <property type="evidence" value="ECO:0007669"/>
    <property type="project" value="InterPro"/>
</dbReference>
<dbReference type="Gene3D" id="3.10.105.10">
    <property type="entry name" value="Dipeptide-binding Protein, Domain 3"/>
    <property type="match status" value="1"/>
</dbReference>
<dbReference type="Proteomes" id="UP000589036">
    <property type="component" value="Unassembled WGS sequence"/>
</dbReference>
<dbReference type="CDD" id="cd08511">
    <property type="entry name" value="PBP2_NikA_DppA_OppA_like_5"/>
    <property type="match status" value="1"/>
</dbReference>
<keyword evidence="5" id="KW-1185">Reference proteome</keyword>
<dbReference type="PIRSF" id="PIRSF002741">
    <property type="entry name" value="MppA"/>
    <property type="match status" value="1"/>
</dbReference>
<keyword evidence="1 2" id="KW-0732">Signal</keyword>
<evidence type="ECO:0000256" key="2">
    <source>
        <dbReference type="SAM" id="SignalP"/>
    </source>
</evidence>
<dbReference type="PROSITE" id="PS51257">
    <property type="entry name" value="PROKAR_LIPOPROTEIN"/>
    <property type="match status" value="1"/>
</dbReference>
<dbReference type="InterPro" id="IPR039424">
    <property type="entry name" value="SBP_5"/>
</dbReference>
<feature type="domain" description="Solute-binding protein family 5" evidence="3">
    <location>
        <begin position="97"/>
        <end position="464"/>
    </location>
</feature>
<gene>
    <name evidence="4" type="ORF">HDA32_002872</name>
</gene>
<comment type="caution">
    <text evidence="4">The sequence shown here is derived from an EMBL/GenBank/DDBJ whole genome shotgun (WGS) entry which is preliminary data.</text>
</comment>
<feature type="signal peptide" evidence="2">
    <location>
        <begin position="1"/>
        <end position="25"/>
    </location>
</feature>
<dbReference type="EMBL" id="JACCCC010000001">
    <property type="protein sequence ID" value="NYE47752.1"/>
    <property type="molecule type" value="Genomic_DNA"/>
</dbReference>
<dbReference type="Gene3D" id="3.40.190.10">
    <property type="entry name" value="Periplasmic binding protein-like II"/>
    <property type="match status" value="1"/>
</dbReference>
<accession>A0A852TXS5</accession>
<dbReference type="GO" id="GO:1904680">
    <property type="term" value="F:peptide transmembrane transporter activity"/>
    <property type="evidence" value="ECO:0007669"/>
    <property type="project" value="TreeGrafter"/>
</dbReference>
<dbReference type="GO" id="GO:0015833">
    <property type="term" value="P:peptide transport"/>
    <property type="evidence" value="ECO:0007669"/>
    <property type="project" value="TreeGrafter"/>
</dbReference>
<sequence>MTPQRPRRARPGRAVLAAGSAVAVAIGGCAPLVTPQEATAPEQSVVEAPTRSGGELVVGLDAEPDALDPTLAGTLVGRQVFASMCEKLYDTGTDLSLVPQLAADLPRLSDDGLVATVPLRTDAVFNDGTEFDAEAVKTSLDRHRELSGSSRGTELSAVRNVEVVDDHTVRIELSRPYAPLTSVLADRAGMIMSPEQLDELGEDFGRHPVCVGPFSFVERVAQDRIVVEKSDLYYGADEVELDRITYRAITDDSIRLANLRSGQLDAALQINPNDVATVSTEDGLELLSQPSTQYMGITVNIRNSDGVGEEPGQVEGELARSDELREAFALSLDRAMINEVVFSGLYAPACGPIPPTSEYATEETQACPDFDPDRARELVAESGADTPVPVDMMIPNDPTNLRLGQVVQAMAAETGFRVRLRPTEFASSTAEGQAGNFETYVVGWSGRPDPDGNIAQFFTEGGSNNYSGYATEETDRLIREAAAENDPERRKELYSDLVPRLRGFNSIIYLYRQQIYVAHTDEVAGLQVYPDGLLRLGTAGYVAEGG</sequence>
<evidence type="ECO:0000256" key="1">
    <source>
        <dbReference type="ARBA" id="ARBA00022729"/>
    </source>
</evidence>
<dbReference type="PANTHER" id="PTHR30290">
    <property type="entry name" value="PERIPLASMIC BINDING COMPONENT OF ABC TRANSPORTER"/>
    <property type="match status" value="1"/>
</dbReference>
<feature type="chain" id="PRO_5039148270" evidence="2">
    <location>
        <begin position="26"/>
        <end position="546"/>
    </location>
</feature>